<gene>
    <name evidence="1" type="ORF">H9932_08115</name>
</gene>
<evidence type="ECO:0000313" key="1">
    <source>
        <dbReference type="EMBL" id="HJC69627.1"/>
    </source>
</evidence>
<dbReference type="EMBL" id="DWWC01000159">
    <property type="protein sequence ID" value="HJC69627.1"/>
    <property type="molecule type" value="Genomic_DNA"/>
</dbReference>
<dbReference type="Proteomes" id="UP000823854">
    <property type="component" value="Unassembled WGS sequence"/>
</dbReference>
<proteinExistence type="predicted"/>
<organism evidence="1 2">
    <name type="scientific">Candidatus Brachybacterium intestinipullorum</name>
    <dbReference type="NCBI Taxonomy" id="2838512"/>
    <lineage>
        <taxon>Bacteria</taxon>
        <taxon>Bacillati</taxon>
        <taxon>Actinomycetota</taxon>
        <taxon>Actinomycetes</taxon>
        <taxon>Micrococcales</taxon>
        <taxon>Dermabacteraceae</taxon>
        <taxon>Brachybacterium</taxon>
    </lineage>
</organism>
<reference evidence="1" key="1">
    <citation type="journal article" date="2021" name="PeerJ">
        <title>Extensive microbial diversity within the chicken gut microbiome revealed by metagenomics and culture.</title>
        <authorList>
            <person name="Gilroy R."/>
            <person name="Ravi A."/>
            <person name="Getino M."/>
            <person name="Pursley I."/>
            <person name="Horton D.L."/>
            <person name="Alikhan N.F."/>
            <person name="Baker D."/>
            <person name="Gharbi K."/>
            <person name="Hall N."/>
            <person name="Watson M."/>
            <person name="Adriaenssens E.M."/>
            <person name="Foster-Nyarko E."/>
            <person name="Jarju S."/>
            <person name="Secka A."/>
            <person name="Antonio M."/>
            <person name="Oren A."/>
            <person name="Chaudhuri R.R."/>
            <person name="La Ragione R."/>
            <person name="Hildebrand F."/>
            <person name="Pallen M.J."/>
        </authorList>
    </citation>
    <scope>NUCLEOTIDE SEQUENCE</scope>
    <source>
        <strain evidence="1">CHK130-7132</strain>
    </source>
</reference>
<sequence>MAEGAARIRPGGWGSGVLDELEDKMKKGMNPVAVRQMGTQIGTSGEEVRTAYTTVQGRVTEFDWTGEDRDRYVSEFDSTLGPLVSSVVDQLTDFQNRAEANAGQQEDASA</sequence>
<comment type="caution">
    <text evidence="1">The sequence shown here is derived from an EMBL/GenBank/DDBJ whole genome shotgun (WGS) entry which is preliminary data.</text>
</comment>
<protein>
    <submittedName>
        <fullName evidence="1">Uncharacterized protein</fullName>
    </submittedName>
</protein>
<name>A0A9D2TID7_9MICO</name>
<dbReference type="AlphaFoldDB" id="A0A9D2TID7"/>
<dbReference type="Gene3D" id="1.10.287.1060">
    <property type="entry name" value="ESAT-6-like"/>
    <property type="match status" value="1"/>
</dbReference>
<accession>A0A9D2TID7</accession>
<evidence type="ECO:0000313" key="2">
    <source>
        <dbReference type="Proteomes" id="UP000823854"/>
    </source>
</evidence>
<reference evidence="1" key="2">
    <citation type="submission" date="2021-04" db="EMBL/GenBank/DDBJ databases">
        <authorList>
            <person name="Gilroy R."/>
        </authorList>
    </citation>
    <scope>NUCLEOTIDE SEQUENCE</scope>
    <source>
        <strain evidence="1">CHK130-7132</strain>
    </source>
</reference>